<dbReference type="AlphaFoldDB" id="A0A066WMB0"/>
<dbReference type="OrthoDB" id="19711at2759"/>
<dbReference type="GeneID" id="25267379"/>
<dbReference type="CDD" id="cd00200">
    <property type="entry name" value="WD40"/>
    <property type="match status" value="1"/>
</dbReference>
<name>A0A066WMB0_TILAU</name>
<keyword evidence="1 3" id="KW-0853">WD repeat</keyword>
<accession>A0A066WMB0</accession>
<dbReference type="SMART" id="SM00320">
    <property type="entry name" value="WD40"/>
    <property type="match status" value="6"/>
</dbReference>
<dbReference type="RefSeq" id="XP_013244963.1">
    <property type="nucleotide sequence ID" value="XM_013389509.1"/>
</dbReference>
<dbReference type="Gene3D" id="1.20.1280.50">
    <property type="match status" value="1"/>
</dbReference>
<dbReference type="HOGENOM" id="CLU_000288_103_6_1"/>
<reference evidence="5 6" key="1">
    <citation type="submission" date="2014-05" db="EMBL/GenBank/DDBJ databases">
        <title>Draft genome sequence of a rare smut relative, Tilletiaria anomala UBC 951.</title>
        <authorList>
            <consortium name="DOE Joint Genome Institute"/>
            <person name="Toome M."/>
            <person name="Kuo A."/>
            <person name="Henrissat B."/>
            <person name="Lipzen A."/>
            <person name="Tritt A."/>
            <person name="Yoshinaga Y."/>
            <person name="Zane M."/>
            <person name="Barry K."/>
            <person name="Grigoriev I.V."/>
            <person name="Spatafora J.W."/>
            <person name="Aimea M.C."/>
        </authorList>
    </citation>
    <scope>NUCLEOTIDE SEQUENCE [LARGE SCALE GENOMIC DNA]</scope>
    <source>
        <strain evidence="5 6">UBC 951</strain>
    </source>
</reference>
<keyword evidence="6" id="KW-1185">Reference proteome</keyword>
<dbReference type="PROSITE" id="PS50294">
    <property type="entry name" value="WD_REPEATS_REGION"/>
    <property type="match status" value="2"/>
</dbReference>
<dbReference type="PROSITE" id="PS50082">
    <property type="entry name" value="WD_REPEATS_2"/>
    <property type="match status" value="3"/>
</dbReference>
<sequence length="624" mass="69349">MQSVKMQRARNAAAAVAARVWSGSSPLTKSHDLHDDALRSGVLNVTSHEAAVLPKNHGDAAAESMGQDSAFLVSSPNTRVADESETSEVMIDFLNELPPELAFSVLLHLKSPSEILNVSLVCKSWYVMATDNIIWKAAFEAQESWTLRSDANELLEKRALDPSSKPFPYYMDETSRGRRAGWAARPSLQAWRTDDASSDSDRLLGDHEPASEYTVFLDGLGDDSADVTYDYFVRNERYDTSNPSTPAGVRRAAQRGLATPSTVALTSSPVRIPAARKQHLARLDWRKLYAARLVLDQRWQGKSPSNDGKPFLPPYTYLIGHEDAIYCVANDEAEDSGTNGRIVTGSRDHTIKIWSCDTKSCIRTWRGHSGSVLCIRLENDRLYTGSSDGLMIVWDYSQLVAPLSDDRDPQIAETKDLPIVSRVSHPWSVLDIDFNEKHLITCCRDGCVRVWNKKDFSCILCYSPHCSPVNSGRLCGDRIVTIAGNNSVHLWDVTTGDTIRAFQTEHGPACVLFVEGLIIVGTKDPLMYAWDVETGELQHSWQGHEELVRALAYDSRRKLIASAGYDGRVKLWRSDSEQPVLTLQRHQDQVLDVALGVSRIITVGKERSVCVRNFGHGLDTTLFA</sequence>
<dbReference type="OMA" id="IRCLQWE"/>
<dbReference type="PROSITE" id="PS50181">
    <property type="entry name" value="FBOX"/>
    <property type="match status" value="1"/>
</dbReference>
<dbReference type="InterPro" id="IPR015943">
    <property type="entry name" value="WD40/YVTN_repeat-like_dom_sf"/>
</dbReference>
<evidence type="ECO:0000256" key="1">
    <source>
        <dbReference type="ARBA" id="ARBA00022574"/>
    </source>
</evidence>
<dbReference type="InterPro" id="IPR036322">
    <property type="entry name" value="WD40_repeat_dom_sf"/>
</dbReference>
<evidence type="ECO:0000259" key="4">
    <source>
        <dbReference type="PROSITE" id="PS50181"/>
    </source>
</evidence>
<organism evidence="5 6">
    <name type="scientific">Tilletiaria anomala (strain ATCC 24038 / CBS 436.72 / UBC 951)</name>
    <dbReference type="NCBI Taxonomy" id="1037660"/>
    <lineage>
        <taxon>Eukaryota</taxon>
        <taxon>Fungi</taxon>
        <taxon>Dikarya</taxon>
        <taxon>Basidiomycota</taxon>
        <taxon>Ustilaginomycotina</taxon>
        <taxon>Exobasidiomycetes</taxon>
        <taxon>Georgefischeriales</taxon>
        <taxon>Tilletiariaceae</taxon>
        <taxon>Tilletiaria</taxon>
    </lineage>
</organism>
<protein>
    <submittedName>
        <fullName evidence="5">WD40 repeat-like protein</fullName>
    </submittedName>
</protein>
<feature type="domain" description="F-box" evidence="4">
    <location>
        <begin position="91"/>
        <end position="138"/>
    </location>
</feature>
<feature type="repeat" description="WD" evidence="3">
    <location>
        <begin position="541"/>
        <end position="582"/>
    </location>
</feature>
<dbReference type="Proteomes" id="UP000027361">
    <property type="component" value="Unassembled WGS sequence"/>
</dbReference>
<dbReference type="InParanoid" id="A0A066WMB0"/>
<proteinExistence type="predicted"/>
<dbReference type="InterPro" id="IPR036047">
    <property type="entry name" value="F-box-like_dom_sf"/>
</dbReference>
<evidence type="ECO:0000313" key="6">
    <source>
        <dbReference type="Proteomes" id="UP000027361"/>
    </source>
</evidence>
<keyword evidence="2" id="KW-0677">Repeat</keyword>
<dbReference type="SUPFAM" id="SSF50978">
    <property type="entry name" value="WD40 repeat-like"/>
    <property type="match status" value="1"/>
</dbReference>
<dbReference type="Gene3D" id="2.130.10.10">
    <property type="entry name" value="YVTN repeat-like/Quinoprotein amine dehydrogenase"/>
    <property type="match status" value="2"/>
</dbReference>
<dbReference type="InterPro" id="IPR020472">
    <property type="entry name" value="WD40_PAC1"/>
</dbReference>
<dbReference type="Pfam" id="PF00400">
    <property type="entry name" value="WD40"/>
    <property type="match status" value="4"/>
</dbReference>
<dbReference type="Pfam" id="PF12937">
    <property type="entry name" value="F-box-like"/>
    <property type="match status" value="1"/>
</dbReference>
<evidence type="ECO:0000256" key="2">
    <source>
        <dbReference type="ARBA" id="ARBA00022737"/>
    </source>
</evidence>
<feature type="repeat" description="WD" evidence="3">
    <location>
        <begin position="365"/>
        <end position="395"/>
    </location>
</feature>
<gene>
    <name evidence="5" type="ORF">K437DRAFT_32742</name>
</gene>
<dbReference type="InterPro" id="IPR001680">
    <property type="entry name" value="WD40_rpt"/>
</dbReference>
<comment type="caution">
    <text evidence="5">The sequence shown here is derived from an EMBL/GenBank/DDBJ whole genome shotgun (WGS) entry which is preliminary data.</text>
</comment>
<dbReference type="InterPro" id="IPR001810">
    <property type="entry name" value="F-box_dom"/>
</dbReference>
<dbReference type="GO" id="GO:1990234">
    <property type="term" value="C:transferase complex"/>
    <property type="evidence" value="ECO:0007669"/>
    <property type="project" value="UniProtKB-ARBA"/>
</dbReference>
<dbReference type="EMBL" id="JMSN01000013">
    <property type="protein sequence ID" value="KDN52139.1"/>
    <property type="molecule type" value="Genomic_DNA"/>
</dbReference>
<feature type="repeat" description="WD" evidence="3">
    <location>
        <begin position="318"/>
        <end position="364"/>
    </location>
</feature>
<dbReference type="PANTHER" id="PTHR22847:SF745">
    <property type="entry name" value="F-BOX_WD REPEAT-CONTAINING PROTEIN 7"/>
    <property type="match status" value="1"/>
</dbReference>
<evidence type="ECO:0000313" key="5">
    <source>
        <dbReference type="EMBL" id="KDN52139.1"/>
    </source>
</evidence>
<dbReference type="PRINTS" id="PR00320">
    <property type="entry name" value="GPROTEINBRPT"/>
</dbReference>
<evidence type="ECO:0000256" key="3">
    <source>
        <dbReference type="PROSITE-ProRule" id="PRU00221"/>
    </source>
</evidence>
<dbReference type="SUPFAM" id="SSF81383">
    <property type="entry name" value="F-box domain"/>
    <property type="match status" value="1"/>
</dbReference>
<dbReference type="SMART" id="SM00256">
    <property type="entry name" value="FBOX"/>
    <property type="match status" value="1"/>
</dbReference>
<dbReference type="STRING" id="1037660.A0A066WMB0"/>
<dbReference type="PANTHER" id="PTHR22847">
    <property type="entry name" value="WD40 REPEAT PROTEIN"/>
    <property type="match status" value="1"/>
</dbReference>